<evidence type="ECO:0000313" key="4">
    <source>
        <dbReference type="EMBL" id="SDD19613.1"/>
    </source>
</evidence>
<keyword evidence="2" id="KW-0472">Membrane</keyword>
<gene>
    <name evidence="4" type="ORF">SAMN05216575_10153</name>
    <name evidence="3" type="ORF">SIM71_03495</name>
</gene>
<evidence type="ECO:0000256" key="2">
    <source>
        <dbReference type="SAM" id="Phobius"/>
    </source>
</evidence>
<feature type="transmembrane region" description="Helical" evidence="2">
    <location>
        <begin position="6"/>
        <end position="23"/>
    </location>
</feature>
<proteinExistence type="predicted"/>
<sequence>MPWYVWLLLALVFGSVIGSLLVLRSSAKKMPLSEDQLERMRKRAVEQEAKDERERQR</sequence>
<evidence type="ECO:0000313" key="5">
    <source>
        <dbReference type="Proteomes" id="UP000182413"/>
    </source>
</evidence>
<feature type="compositionally biased region" description="Basic and acidic residues" evidence="1">
    <location>
        <begin position="36"/>
        <end position="57"/>
    </location>
</feature>
<protein>
    <submittedName>
        <fullName evidence="3">DUF2897 family protein</fullName>
    </submittedName>
</protein>
<dbReference type="OrthoDB" id="6184284at2"/>
<dbReference type="InterPro" id="IPR021550">
    <property type="entry name" value="DUF2897"/>
</dbReference>
<evidence type="ECO:0000313" key="6">
    <source>
        <dbReference type="Proteomes" id="UP001278050"/>
    </source>
</evidence>
<keyword evidence="2" id="KW-0812">Transmembrane</keyword>
<dbReference type="RefSeq" id="WP_074674908.1">
    <property type="nucleotide sequence ID" value="NZ_CBCSET010000001.1"/>
</dbReference>
<keyword evidence="2" id="KW-1133">Transmembrane helix</keyword>
<dbReference type="Proteomes" id="UP000182413">
    <property type="component" value="Unassembled WGS sequence"/>
</dbReference>
<name>A0A1G6SRY4_9GAMM</name>
<dbReference type="Pfam" id="PF11446">
    <property type="entry name" value="DUF2897"/>
    <property type="match status" value="1"/>
</dbReference>
<accession>A0A1G6SRY4</accession>
<dbReference type="EMBL" id="FNAE01000001">
    <property type="protein sequence ID" value="SDD19613.1"/>
    <property type="molecule type" value="Genomic_DNA"/>
</dbReference>
<dbReference type="AlphaFoldDB" id="A0A1G6SRY4"/>
<reference evidence="4 5" key="1">
    <citation type="submission" date="2016-10" db="EMBL/GenBank/DDBJ databases">
        <authorList>
            <person name="de Groot N.N."/>
        </authorList>
    </citation>
    <scope>NUCLEOTIDE SEQUENCE [LARGE SCALE GENOMIC DNA]</scope>
    <source>
        <strain evidence="4 5">JCM 10630</strain>
    </source>
</reference>
<dbReference type="Proteomes" id="UP001278050">
    <property type="component" value="Unassembled WGS sequence"/>
</dbReference>
<reference evidence="3 6" key="2">
    <citation type="submission" date="2023-11" db="EMBL/GenBank/DDBJ databases">
        <title>MicrobeMod: A computational toolkit for identifying prokaryotic methylation and restriction-modification with nanopore sequencing.</title>
        <authorList>
            <person name="Crits-Christoph A."/>
            <person name="Kang S.C."/>
            <person name="Lee H."/>
            <person name="Ostrov N."/>
        </authorList>
    </citation>
    <scope>NUCLEOTIDE SEQUENCE [LARGE SCALE GENOMIC DNA]</scope>
    <source>
        <strain evidence="3 6">ATCC BAA-571</strain>
    </source>
</reference>
<organism evidence="4 5">
    <name type="scientific">Ectopseudomonas alcaliphila</name>
    <dbReference type="NCBI Taxonomy" id="101564"/>
    <lineage>
        <taxon>Bacteria</taxon>
        <taxon>Pseudomonadati</taxon>
        <taxon>Pseudomonadota</taxon>
        <taxon>Gammaproteobacteria</taxon>
        <taxon>Pseudomonadales</taxon>
        <taxon>Pseudomonadaceae</taxon>
        <taxon>Ectopseudomonas</taxon>
    </lineage>
</organism>
<keyword evidence="6" id="KW-1185">Reference proteome</keyword>
<evidence type="ECO:0000313" key="3">
    <source>
        <dbReference type="EMBL" id="MDX5991115.1"/>
    </source>
</evidence>
<feature type="region of interest" description="Disordered" evidence="1">
    <location>
        <begin position="30"/>
        <end position="57"/>
    </location>
</feature>
<evidence type="ECO:0000256" key="1">
    <source>
        <dbReference type="SAM" id="MobiDB-lite"/>
    </source>
</evidence>
<dbReference type="EMBL" id="JAWXXP010000001">
    <property type="protein sequence ID" value="MDX5991115.1"/>
    <property type="molecule type" value="Genomic_DNA"/>
</dbReference>